<reference evidence="1 2" key="1">
    <citation type="submission" date="2014-12" db="EMBL/GenBank/DDBJ databases">
        <title>Genome assembly of Enhygromyxa salina DSM 15201.</title>
        <authorList>
            <person name="Sharma G."/>
            <person name="Subramanian S."/>
        </authorList>
    </citation>
    <scope>NUCLEOTIDE SEQUENCE [LARGE SCALE GENOMIC DNA]</scope>
    <source>
        <strain evidence="1 2">DSM 15201</strain>
    </source>
</reference>
<sequence length="141" mass="14815">MFHLIEARDGDGHGDGAVELANRALALSRQVHGDAHSKTLELTLDVASVKLGSGDMAGVRALVEPTLAALEAGDELLETGRAKFLLGQALYGLGQRKLGLAQVRAGLALLEAQDAAAVLAGQDRSVTLLIEKLVAWLRARE</sequence>
<dbReference type="Proteomes" id="UP000031599">
    <property type="component" value="Unassembled WGS sequence"/>
</dbReference>
<dbReference type="Gene3D" id="1.25.40.10">
    <property type="entry name" value="Tetratricopeptide repeat domain"/>
    <property type="match status" value="1"/>
</dbReference>
<protein>
    <submittedName>
        <fullName evidence="1">Uncharacterized protein</fullName>
    </submittedName>
</protein>
<evidence type="ECO:0000313" key="1">
    <source>
        <dbReference type="EMBL" id="KIG18656.1"/>
    </source>
</evidence>
<dbReference type="AlphaFoldDB" id="A0A0C2D669"/>
<organism evidence="1 2">
    <name type="scientific">Enhygromyxa salina</name>
    <dbReference type="NCBI Taxonomy" id="215803"/>
    <lineage>
        <taxon>Bacteria</taxon>
        <taxon>Pseudomonadati</taxon>
        <taxon>Myxococcota</taxon>
        <taxon>Polyangia</taxon>
        <taxon>Nannocystales</taxon>
        <taxon>Nannocystaceae</taxon>
        <taxon>Enhygromyxa</taxon>
    </lineage>
</organism>
<proteinExistence type="predicted"/>
<comment type="caution">
    <text evidence="1">The sequence shown here is derived from an EMBL/GenBank/DDBJ whole genome shotgun (WGS) entry which is preliminary data.</text>
</comment>
<evidence type="ECO:0000313" key="2">
    <source>
        <dbReference type="Proteomes" id="UP000031599"/>
    </source>
</evidence>
<dbReference type="InterPro" id="IPR011990">
    <property type="entry name" value="TPR-like_helical_dom_sf"/>
</dbReference>
<dbReference type="RefSeq" id="WP_052546703.1">
    <property type="nucleotide sequence ID" value="NZ_JMCC02000009.1"/>
</dbReference>
<gene>
    <name evidence="1" type="ORF">DB30_07671</name>
</gene>
<name>A0A0C2D669_9BACT</name>
<dbReference type="EMBL" id="JMCC02000009">
    <property type="protein sequence ID" value="KIG18656.1"/>
    <property type="molecule type" value="Genomic_DNA"/>
</dbReference>
<accession>A0A0C2D669</accession>